<dbReference type="OrthoDB" id="125363at2759"/>
<dbReference type="GO" id="GO:0017154">
    <property type="term" value="F:semaphorin receptor activity"/>
    <property type="evidence" value="ECO:0007669"/>
    <property type="project" value="InterPro"/>
</dbReference>
<dbReference type="GO" id="GO:0008045">
    <property type="term" value="P:motor neuron axon guidance"/>
    <property type="evidence" value="ECO:0007669"/>
    <property type="project" value="TreeGrafter"/>
</dbReference>
<evidence type="ECO:0000259" key="1">
    <source>
        <dbReference type="SMART" id="SM00429"/>
    </source>
</evidence>
<dbReference type="Pfam" id="PF01833">
    <property type="entry name" value="TIG"/>
    <property type="match status" value="2"/>
</dbReference>
<dbReference type="PANTHER" id="PTHR22625:SF44">
    <property type="entry name" value="PLEXIN-B"/>
    <property type="match status" value="1"/>
</dbReference>
<dbReference type="OMA" id="ITCISTR"/>
<feature type="domain" description="IPT/TIG" evidence="1">
    <location>
        <begin position="45"/>
        <end position="134"/>
    </location>
</feature>
<sequence>MGSEYSICLSFDPKWSCTWCGNVGSHISHCTSPPSTNSADVLCGQPRIESFEPVSGPLEGGARIEIRGRELGLSLGDVKDRVFVGGSKCDVLEYEVSSKIVCVAGPGSGPSAIQLRLGQSGRRFVDSSALFHFVDPQPKSVYPTFGPVSGGTRITIYGSNLSVDSNTTVLIGDYPCKVLRKRAASEERSNTVHYEGELMRAKHD</sequence>
<evidence type="ECO:0000313" key="3">
    <source>
        <dbReference type="Proteomes" id="UP000031036"/>
    </source>
</evidence>
<dbReference type="GO" id="GO:0008360">
    <property type="term" value="P:regulation of cell shape"/>
    <property type="evidence" value="ECO:0007669"/>
    <property type="project" value="TreeGrafter"/>
</dbReference>
<dbReference type="InterPro" id="IPR013783">
    <property type="entry name" value="Ig-like_fold"/>
</dbReference>
<accession>A0A0B2W5F0</accession>
<organism evidence="2 3">
    <name type="scientific">Toxocara canis</name>
    <name type="common">Canine roundworm</name>
    <dbReference type="NCBI Taxonomy" id="6265"/>
    <lineage>
        <taxon>Eukaryota</taxon>
        <taxon>Metazoa</taxon>
        <taxon>Ecdysozoa</taxon>
        <taxon>Nematoda</taxon>
        <taxon>Chromadorea</taxon>
        <taxon>Rhabditida</taxon>
        <taxon>Spirurina</taxon>
        <taxon>Ascaridomorpha</taxon>
        <taxon>Ascaridoidea</taxon>
        <taxon>Toxocaridae</taxon>
        <taxon>Toxocara</taxon>
    </lineage>
</organism>
<evidence type="ECO:0000313" key="2">
    <source>
        <dbReference type="EMBL" id="KHN88510.1"/>
    </source>
</evidence>
<dbReference type="GO" id="GO:0030334">
    <property type="term" value="P:regulation of cell migration"/>
    <property type="evidence" value="ECO:0007669"/>
    <property type="project" value="TreeGrafter"/>
</dbReference>
<dbReference type="InterPro" id="IPR002909">
    <property type="entry name" value="IPT_dom"/>
</dbReference>
<dbReference type="Proteomes" id="UP000031036">
    <property type="component" value="Unassembled WGS sequence"/>
</dbReference>
<name>A0A0B2W5F0_TOXCA</name>
<dbReference type="GO" id="GO:0007162">
    <property type="term" value="P:negative regulation of cell adhesion"/>
    <property type="evidence" value="ECO:0007669"/>
    <property type="project" value="TreeGrafter"/>
</dbReference>
<dbReference type="STRING" id="6265.A0A0B2W5F0"/>
<dbReference type="SUPFAM" id="SSF81296">
    <property type="entry name" value="E set domains"/>
    <property type="match status" value="2"/>
</dbReference>
<dbReference type="EMBL" id="JPKZ01000225">
    <property type="protein sequence ID" value="KHN88510.1"/>
    <property type="molecule type" value="Genomic_DNA"/>
</dbReference>
<keyword evidence="3" id="KW-1185">Reference proteome</keyword>
<dbReference type="SMART" id="SM00429">
    <property type="entry name" value="IPT"/>
    <property type="match status" value="2"/>
</dbReference>
<dbReference type="GO" id="GO:0002116">
    <property type="term" value="C:semaphorin receptor complex"/>
    <property type="evidence" value="ECO:0007669"/>
    <property type="project" value="TreeGrafter"/>
</dbReference>
<gene>
    <name evidence="2" type="primary">plx-2</name>
    <name evidence="2" type="ORF">Tcan_13431</name>
</gene>
<feature type="domain" description="IPT/TIG" evidence="1">
    <location>
        <begin position="135"/>
        <end position="199"/>
    </location>
</feature>
<dbReference type="InterPro" id="IPR014756">
    <property type="entry name" value="Ig_E-set"/>
</dbReference>
<reference evidence="2 3" key="1">
    <citation type="submission" date="2014-11" db="EMBL/GenBank/DDBJ databases">
        <title>Genetic blueprint of the zoonotic pathogen Toxocara canis.</title>
        <authorList>
            <person name="Zhu X.-Q."/>
            <person name="Korhonen P.K."/>
            <person name="Cai H."/>
            <person name="Young N.D."/>
            <person name="Nejsum P."/>
            <person name="von Samson-Himmelstjerna G."/>
            <person name="Boag P.R."/>
            <person name="Tan P."/>
            <person name="Li Q."/>
            <person name="Min J."/>
            <person name="Yang Y."/>
            <person name="Wang X."/>
            <person name="Fang X."/>
            <person name="Hall R.S."/>
            <person name="Hofmann A."/>
            <person name="Sternberg P.W."/>
            <person name="Jex A.R."/>
            <person name="Gasser R.B."/>
        </authorList>
    </citation>
    <scope>NUCLEOTIDE SEQUENCE [LARGE SCALE GENOMIC DNA]</scope>
    <source>
        <strain evidence="2">PN_DK_2014</strain>
    </source>
</reference>
<dbReference type="PANTHER" id="PTHR22625">
    <property type="entry name" value="PLEXIN"/>
    <property type="match status" value="1"/>
</dbReference>
<dbReference type="AlphaFoldDB" id="A0A0B2W5F0"/>
<comment type="caution">
    <text evidence="2">The sequence shown here is derived from an EMBL/GenBank/DDBJ whole genome shotgun (WGS) entry which is preliminary data.</text>
</comment>
<proteinExistence type="predicted"/>
<dbReference type="InterPro" id="IPR031148">
    <property type="entry name" value="Plexin"/>
</dbReference>
<dbReference type="Gene3D" id="2.60.40.10">
    <property type="entry name" value="Immunoglobulins"/>
    <property type="match status" value="2"/>
</dbReference>
<dbReference type="GO" id="GO:0050772">
    <property type="term" value="P:positive regulation of axonogenesis"/>
    <property type="evidence" value="ECO:0007669"/>
    <property type="project" value="TreeGrafter"/>
</dbReference>
<dbReference type="GO" id="GO:0097374">
    <property type="term" value="P:sensory neuron axon guidance"/>
    <property type="evidence" value="ECO:0007669"/>
    <property type="project" value="TreeGrafter"/>
</dbReference>
<dbReference type="GO" id="GO:0005886">
    <property type="term" value="C:plasma membrane"/>
    <property type="evidence" value="ECO:0007669"/>
    <property type="project" value="TreeGrafter"/>
</dbReference>
<protein>
    <submittedName>
        <fullName evidence="2">Plexin-2</fullName>
    </submittedName>
</protein>